<protein>
    <submittedName>
        <fullName evidence="1">Uncharacterized protein</fullName>
    </submittedName>
</protein>
<evidence type="ECO:0000313" key="2">
    <source>
        <dbReference type="Proteomes" id="UP001519363"/>
    </source>
</evidence>
<comment type="caution">
    <text evidence="1">The sequence shown here is derived from an EMBL/GenBank/DDBJ whole genome shotgun (WGS) entry which is preliminary data.</text>
</comment>
<keyword evidence="2" id="KW-1185">Reference proteome</keyword>
<dbReference type="Proteomes" id="UP001519363">
    <property type="component" value="Unassembled WGS sequence"/>
</dbReference>
<name>A0ABS5ABR8_9PSEU</name>
<proteinExistence type="predicted"/>
<organism evidence="1 2">
    <name type="scientific">Crossiella equi</name>
    <dbReference type="NCBI Taxonomy" id="130796"/>
    <lineage>
        <taxon>Bacteria</taxon>
        <taxon>Bacillati</taxon>
        <taxon>Actinomycetota</taxon>
        <taxon>Actinomycetes</taxon>
        <taxon>Pseudonocardiales</taxon>
        <taxon>Pseudonocardiaceae</taxon>
        <taxon>Crossiella</taxon>
    </lineage>
</organism>
<accession>A0ABS5ABR8</accession>
<dbReference type="EMBL" id="JAGIOO010000001">
    <property type="protein sequence ID" value="MBP2474033.1"/>
    <property type="molecule type" value="Genomic_DNA"/>
</dbReference>
<reference evidence="1 2" key="1">
    <citation type="submission" date="2021-03" db="EMBL/GenBank/DDBJ databases">
        <title>Sequencing the genomes of 1000 actinobacteria strains.</title>
        <authorList>
            <person name="Klenk H.-P."/>
        </authorList>
    </citation>
    <scope>NUCLEOTIDE SEQUENCE [LARGE SCALE GENOMIC DNA]</scope>
    <source>
        <strain evidence="1 2">DSM 44580</strain>
    </source>
</reference>
<evidence type="ECO:0000313" key="1">
    <source>
        <dbReference type="EMBL" id="MBP2474033.1"/>
    </source>
</evidence>
<sequence length="212" mass="23047">MAAVVTDVPQVKLGAIIDFVVSGPGLQTRAVENIRRMYLDEAARPWFYYEPMVNGLKRALSGTAPGEVLADVVDRIEDPAKAAHFRELQGGFLQWHAKARPELVPVGGTVWRGPEGAVGISPHFGLTLAGERTPHAVVLYLKKPELTQAAANIPLWMIERELGQILPGGRAAVLDVRRGKLFRLRANSSPKRLEASVAGVLANFSTIWQAIA</sequence>
<gene>
    <name evidence="1" type="ORF">JOF53_002905</name>
</gene>
<dbReference type="RefSeq" id="WP_143342801.1">
    <property type="nucleotide sequence ID" value="NZ_JAGIOO010000001.1"/>
</dbReference>